<dbReference type="SUPFAM" id="SSF50129">
    <property type="entry name" value="GroES-like"/>
    <property type="match status" value="1"/>
</dbReference>
<accession>A0A0R1JI48</accession>
<protein>
    <submittedName>
        <fullName evidence="2">Alcohol dehydrogenase</fullName>
    </submittedName>
</protein>
<dbReference type="STRING" id="1291734.FD02_GL000162"/>
<feature type="domain" description="Enoyl reductase (ER)" evidence="1">
    <location>
        <begin position="8"/>
        <end position="324"/>
    </location>
</feature>
<dbReference type="CDD" id="cd08252">
    <property type="entry name" value="AL_MDR"/>
    <property type="match status" value="1"/>
</dbReference>
<keyword evidence="3" id="KW-1185">Reference proteome</keyword>
<dbReference type="PANTHER" id="PTHR43482">
    <property type="entry name" value="PROTEIN AST1-RELATED"/>
    <property type="match status" value="1"/>
</dbReference>
<reference evidence="2 3" key="1">
    <citation type="journal article" date="2015" name="Genome Announc.">
        <title>Expanding the biotechnology potential of lactobacilli through comparative genomics of 213 strains and associated genera.</title>
        <authorList>
            <person name="Sun Z."/>
            <person name="Harris H.M."/>
            <person name="McCann A."/>
            <person name="Guo C."/>
            <person name="Argimon S."/>
            <person name="Zhang W."/>
            <person name="Yang X."/>
            <person name="Jeffery I.B."/>
            <person name="Cooney J.C."/>
            <person name="Kagawa T.F."/>
            <person name="Liu W."/>
            <person name="Song Y."/>
            <person name="Salvetti E."/>
            <person name="Wrobel A."/>
            <person name="Rasinkangas P."/>
            <person name="Parkhill J."/>
            <person name="Rea M.C."/>
            <person name="O'Sullivan O."/>
            <person name="Ritari J."/>
            <person name="Douillard F.P."/>
            <person name="Paul Ross R."/>
            <person name="Yang R."/>
            <person name="Briner A.E."/>
            <person name="Felis G.E."/>
            <person name="de Vos W.M."/>
            <person name="Barrangou R."/>
            <person name="Klaenhammer T.R."/>
            <person name="Caufield P.W."/>
            <person name="Cui Y."/>
            <person name="Zhang H."/>
            <person name="O'Toole P.W."/>
        </authorList>
    </citation>
    <scope>NUCLEOTIDE SEQUENCE [LARGE SCALE GENOMIC DNA]</scope>
    <source>
        <strain evidence="2 3">JCM 17158</strain>
    </source>
</reference>
<dbReference type="Proteomes" id="UP000051804">
    <property type="component" value="Unassembled WGS sequence"/>
</dbReference>
<dbReference type="PANTHER" id="PTHR43482:SF1">
    <property type="entry name" value="PROTEIN AST1-RELATED"/>
    <property type="match status" value="1"/>
</dbReference>
<dbReference type="InterPro" id="IPR014182">
    <property type="entry name" value="ADH_Zn_typ-1"/>
</dbReference>
<dbReference type="InterPro" id="IPR020843">
    <property type="entry name" value="ER"/>
</dbReference>
<dbReference type="Pfam" id="PF08240">
    <property type="entry name" value="ADH_N"/>
    <property type="match status" value="1"/>
</dbReference>
<dbReference type="GO" id="GO:0016491">
    <property type="term" value="F:oxidoreductase activity"/>
    <property type="evidence" value="ECO:0007669"/>
    <property type="project" value="InterPro"/>
</dbReference>
<evidence type="ECO:0000313" key="3">
    <source>
        <dbReference type="Proteomes" id="UP000051804"/>
    </source>
</evidence>
<dbReference type="SMART" id="SM00829">
    <property type="entry name" value="PKS_ER"/>
    <property type="match status" value="1"/>
</dbReference>
<name>A0A0R1JI48_9LACO</name>
<sequence>MENLQFFATPAGFTTTRGDVPNPEPHDLLVAVAGIAVNPIDLKLRAGLLQPTVLGFDAVGKVVSTGAAVTDFYPGDRVIYAGTTKRPGSNQQFQLVDAHLAALAPADLPTATLAALPLVGLTAWELLFEKLGFTPAANANPGTSLLIINGAGGVGTTLAQLAQWAGITVFATASPTHHAWLRQHGVTYPLDYHQDLVAAVTASGHAAVNAVAILYAPEAYLATASALIAPLGHIASIVTPSEPLDLAPLKPKSASFAQEYMFTKSDFGVAMASQGEILARLVALVAAGQLDPGVSETFTAITSENLARASELVKSGHTVGKIVLTGEFAE</sequence>
<dbReference type="Gene3D" id="3.40.50.720">
    <property type="entry name" value="NAD(P)-binding Rossmann-like Domain"/>
    <property type="match status" value="1"/>
</dbReference>
<dbReference type="Gene3D" id="3.90.180.10">
    <property type="entry name" value="Medium-chain alcohol dehydrogenases, catalytic domain"/>
    <property type="match status" value="1"/>
</dbReference>
<gene>
    <name evidence="2" type="ORF">FD02_GL000162</name>
</gene>
<dbReference type="InterPro" id="IPR011032">
    <property type="entry name" value="GroES-like_sf"/>
</dbReference>
<dbReference type="Pfam" id="PF13602">
    <property type="entry name" value="ADH_zinc_N_2"/>
    <property type="match status" value="1"/>
</dbReference>
<comment type="caution">
    <text evidence="2">The sequence shown here is derived from an EMBL/GenBank/DDBJ whole genome shotgun (WGS) entry which is preliminary data.</text>
</comment>
<dbReference type="InterPro" id="IPR052585">
    <property type="entry name" value="Lipid_raft_assoc_Zn_ADH"/>
</dbReference>
<proteinExistence type="predicted"/>
<dbReference type="PATRIC" id="fig|1291734.4.peg.170"/>
<dbReference type="InterPro" id="IPR036291">
    <property type="entry name" value="NAD(P)-bd_dom_sf"/>
</dbReference>
<dbReference type="OrthoDB" id="9792162at2"/>
<organism evidence="2 3">
    <name type="scientific">Lacticaseibacillus nasuensis JCM 17158</name>
    <dbReference type="NCBI Taxonomy" id="1291734"/>
    <lineage>
        <taxon>Bacteria</taxon>
        <taxon>Bacillati</taxon>
        <taxon>Bacillota</taxon>
        <taxon>Bacilli</taxon>
        <taxon>Lactobacillales</taxon>
        <taxon>Lactobacillaceae</taxon>
        <taxon>Lacticaseibacillus</taxon>
    </lineage>
</organism>
<evidence type="ECO:0000259" key="1">
    <source>
        <dbReference type="SMART" id="SM00829"/>
    </source>
</evidence>
<dbReference type="RefSeq" id="WP_056951633.1">
    <property type="nucleotide sequence ID" value="NZ_AZDJ01000030.1"/>
</dbReference>
<dbReference type="InterPro" id="IPR013154">
    <property type="entry name" value="ADH-like_N"/>
</dbReference>
<dbReference type="AlphaFoldDB" id="A0A0R1JI48"/>
<dbReference type="SUPFAM" id="SSF51735">
    <property type="entry name" value="NAD(P)-binding Rossmann-fold domains"/>
    <property type="match status" value="1"/>
</dbReference>
<dbReference type="EMBL" id="AZDJ01000030">
    <property type="protein sequence ID" value="KRK70981.1"/>
    <property type="molecule type" value="Genomic_DNA"/>
</dbReference>
<evidence type="ECO:0000313" key="2">
    <source>
        <dbReference type="EMBL" id="KRK70981.1"/>
    </source>
</evidence>
<dbReference type="GO" id="GO:0008270">
    <property type="term" value="F:zinc ion binding"/>
    <property type="evidence" value="ECO:0007669"/>
    <property type="project" value="InterPro"/>
</dbReference>